<dbReference type="STRING" id="519424.AZF04_13830"/>
<proteinExistence type="predicted"/>
<dbReference type="EMBL" id="LTAO01000040">
    <property type="protein sequence ID" value="KYG25564.1"/>
    <property type="molecule type" value="Genomic_DNA"/>
</dbReference>
<protein>
    <submittedName>
        <fullName evidence="1">Uncharacterized protein</fullName>
    </submittedName>
</protein>
<dbReference type="AlphaFoldDB" id="A0A162CMG7"/>
<sequence length="88" mass="10410">MKENPNRGILIAILICLIFILFSNSEPSSEQNYNLPIQMEMVSDGQITALGENRFIVNSYGELHVFEWDEEESTYKWIETFHYYDRIN</sequence>
<gene>
    <name evidence="1" type="ORF">AZF04_13830</name>
</gene>
<evidence type="ECO:0000313" key="2">
    <source>
        <dbReference type="Proteomes" id="UP000075806"/>
    </source>
</evidence>
<accession>A0A162CMG7</accession>
<organism evidence="1 2">
    <name type="scientific">Alkalihalobacillus trypoxylicola</name>
    <dbReference type="NCBI Taxonomy" id="519424"/>
    <lineage>
        <taxon>Bacteria</taxon>
        <taxon>Bacillati</taxon>
        <taxon>Bacillota</taxon>
        <taxon>Bacilli</taxon>
        <taxon>Bacillales</taxon>
        <taxon>Bacillaceae</taxon>
        <taxon>Alkalihalobacillus</taxon>
    </lineage>
</organism>
<evidence type="ECO:0000313" key="1">
    <source>
        <dbReference type="EMBL" id="KYG25564.1"/>
    </source>
</evidence>
<comment type="caution">
    <text evidence="1">The sequence shown here is derived from an EMBL/GenBank/DDBJ whole genome shotgun (WGS) entry which is preliminary data.</text>
</comment>
<keyword evidence="2" id="KW-1185">Reference proteome</keyword>
<name>A0A162CMG7_9BACI</name>
<reference evidence="1" key="1">
    <citation type="submission" date="2016-02" db="EMBL/GenBank/DDBJ databases">
        <title>Genome sequence of Bacillus trypoxylicola KCTC 13244(T).</title>
        <authorList>
            <person name="Jeong H."/>
            <person name="Park S.-H."/>
            <person name="Choi S.-K."/>
        </authorList>
    </citation>
    <scope>NUCLEOTIDE SEQUENCE [LARGE SCALE GENOMIC DNA]</scope>
    <source>
        <strain evidence="1">KCTC 13244</strain>
    </source>
</reference>
<dbReference type="RefSeq" id="WP_061950333.1">
    <property type="nucleotide sequence ID" value="NZ_LTAO01000040.1"/>
</dbReference>
<dbReference type="Proteomes" id="UP000075806">
    <property type="component" value="Unassembled WGS sequence"/>
</dbReference>